<feature type="domain" description="UvrD-like helicase ATP-binding" evidence="6">
    <location>
        <begin position="22"/>
        <end position="351"/>
    </location>
</feature>
<keyword evidence="4 5" id="KW-0067">ATP-binding</keyword>
<dbReference type="InterPro" id="IPR027417">
    <property type="entry name" value="P-loop_NTPase"/>
</dbReference>
<gene>
    <name evidence="7" type="ORF">BRM9_1158</name>
</gene>
<dbReference type="AlphaFoldDB" id="A0A089ZV81"/>
<dbReference type="OrthoDB" id="203178at2157"/>
<keyword evidence="2 5" id="KW-0378">Hydrolase</keyword>
<dbReference type="STRING" id="2162.BRM9_1158"/>
<dbReference type="GO" id="GO:0005829">
    <property type="term" value="C:cytosol"/>
    <property type="evidence" value="ECO:0007669"/>
    <property type="project" value="TreeGrafter"/>
</dbReference>
<sequence length="771" mass="88360">MISWETYQNIVIEHLNRKISSADNPDQHQAISASTGESQFLVAGPGSGKTTVMVLKILKFIYVDDVHPSSILATTFTRKAATELRSRILSWGDEIRQVLLELPEFKDIHPSLRHLDFNQITTGTLDSISQDILKIHRAPGSAPPVVIQDFVTNALMLKVGLFQEEKHHNPELREYLVQLRGGKFGFNTNEMARQLLEIKDRVYYDQVDWEKLHQEKINQHPGFDVAHQAINDYLQELKKRSLYDFAMLEAEFLDQLKEGKLDDFLEGLKLVLVDEYQDSNLLQEQIYFQLARAAINNGGSMTVVGDDDQSLYRFRGATVDLFTSFQERFQQEMPQAPQPRVIYLSQNYRSTGNIVQFCNQFAQLDQEFQEARVRDKPAIKPERTPPLTEFPILGMFREDVETLATDLSSFIWQVVCGEGYRVQDYVIKVNPDEGSPTDLSILLSSPQEQAYTNKKLPYYLREKLKIPIFNPRGQSLEKTWEASVLCGLMLDCIDPECEIQNSIEKLPYTATKNFKSWRKTAREFVETNPEPETPISLKQFVDAWQGRQPLGRNTWKRDVPLLDLAYKLVTWIPTLQDDVEGLVYLEAITRTIAETALFSNYGGELVFDKKFPELECYSIKEAFWNIFVPLANGAIKVDEGLLDTLPDNRINVMSIHQSKGLEFPLVVVDICSDFRTNHPKNAFKRFPDDGGKSCTMEDEIRSCSPLGLPPRTGRDRAFDDLIRHYFVAYSRAQDVLLLIGLTTYPDIPNVATGWTRNEAWPWDGLDNLFLI</sequence>
<organism evidence="7 8">
    <name type="scientific">Methanobacterium formicicum</name>
    <dbReference type="NCBI Taxonomy" id="2162"/>
    <lineage>
        <taxon>Archaea</taxon>
        <taxon>Methanobacteriati</taxon>
        <taxon>Methanobacteriota</taxon>
        <taxon>Methanomada group</taxon>
        <taxon>Methanobacteria</taxon>
        <taxon>Methanobacteriales</taxon>
        <taxon>Methanobacteriaceae</taxon>
        <taxon>Methanobacterium</taxon>
    </lineage>
</organism>
<keyword evidence="1 5" id="KW-0547">Nucleotide-binding</keyword>
<evidence type="ECO:0000256" key="3">
    <source>
        <dbReference type="ARBA" id="ARBA00022806"/>
    </source>
</evidence>
<dbReference type="PANTHER" id="PTHR11070">
    <property type="entry name" value="UVRD / RECB / PCRA DNA HELICASE FAMILY MEMBER"/>
    <property type="match status" value="1"/>
</dbReference>
<evidence type="ECO:0000259" key="6">
    <source>
        <dbReference type="PROSITE" id="PS51198"/>
    </source>
</evidence>
<keyword evidence="3 5" id="KW-0347">Helicase</keyword>
<evidence type="ECO:0000313" key="8">
    <source>
        <dbReference type="Proteomes" id="UP000029661"/>
    </source>
</evidence>
<proteinExistence type="predicted"/>
<dbReference type="InterPro" id="IPR000212">
    <property type="entry name" value="DNA_helicase_UvrD/REP"/>
</dbReference>
<feature type="binding site" evidence="5">
    <location>
        <begin position="43"/>
        <end position="50"/>
    </location>
    <ligand>
        <name>ATP</name>
        <dbReference type="ChEBI" id="CHEBI:30616"/>
    </ligand>
</feature>
<dbReference type="CDD" id="cd17932">
    <property type="entry name" value="DEXQc_UvrD"/>
    <property type="match status" value="1"/>
</dbReference>
<dbReference type="PROSITE" id="PS51198">
    <property type="entry name" value="UVRD_HELICASE_ATP_BIND"/>
    <property type="match status" value="1"/>
</dbReference>
<protein>
    <submittedName>
        <fullName evidence="7">ATP-dependent DNA helicase UvrD/REP family</fullName>
    </submittedName>
</protein>
<dbReference type="SUPFAM" id="SSF52540">
    <property type="entry name" value="P-loop containing nucleoside triphosphate hydrolases"/>
    <property type="match status" value="1"/>
</dbReference>
<dbReference type="Proteomes" id="UP000029661">
    <property type="component" value="Chromosome"/>
</dbReference>
<name>A0A089ZV81_METFO</name>
<dbReference type="GO" id="GO:0003677">
    <property type="term" value="F:DNA binding"/>
    <property type="evidence" value="ECO:0007669"/>
    <property type="project" value="InterPro"/>
</dbReference>
<dbReference type="GO" id="GO:0016787">
    <property type="term" value="F:hydrolase activity"/>
    <property type="evidence" value="ECO:0007669"/>
    <property type="project" value="UniProtKB-UniRule"/>
</dbReference>
<evidence type="ECO:0000256" key="2">
    <source>
        <dbReference type="ARBA" id="ARBA00022801"/>
    </source>
</evidence>
<evidence type="ECO:0000256" key="4">
    <source>
        <dbReference type="ARBA" id="ARBA00022840"/>
    </source>
</evidence>
<dbReference type="RefSeq" id="WP_048085114.1">
    <property type="nucleotide sequence ID" value="NZ_CP006933.1"/>
</dbReference>
<dbReference type="GO" id="GO:0043138">
    <property type="term" value="F:3'-5' DNA helicase activity"/>
    <property type="evidence" value="ECO:0007669"/>
    <property type="project" value="TreeGrafter"/>
</dbReference>
<reference evidence="7 8" key="1">
    <citation type="submission" date="2013-12" db="EMBL/GenBank/DDBJ databases">
        <title>The complete genome sequence of Methanobacterium sp. BRM9.</title>
        <authorList>
            <consortium name="Pastoral Greenhouse Gas Research Consortium"/>
            <person name="Kelly W.J."/>
            <person name="Leahy S.C."/>
            <person name="Perry R."/>
            <person name="Li D."/>
            <person name="Altermann E."/>
            <person name="Lambie S.C."/>
            <person name="Attwood G.T."/>
        </authorList>
    </citation>
    <scope>NUCLEOTIDE SEQUENCE [LARGE SCALE GENOMIC DNA]</scope>
    <source>
        <strain evidence="7 8">BRM9</strain>
    </source>
</reference>
<dbReference type="EMBL" id="CP006933">
    <property type="protein sequence ID" value="AIS31974.1"/>
    <property type="molecule type" value="Genomic_DNA"/>
</dbReference>
<dbReference type="GO" id="GO:0005524">
    <property type="term" value="F:ATP binding"/>
    <property type="evidence" value="ECO:0007669"/>
    <property type="project" value="UniProtKB-UniRule"/>
</dbReference>
<dbReference type="PANTHER" id="PTHR11070:SF67">
    <property type="entry name" value="DNA 3'-5' HELICASE"/>
    <property type="match status" value="1"/>
</dbReference>
<dbReference type="Gene3D" id="3.40.50.300">
    <property type="entry name" value="P-loop containing nucleotide triphosphate hydrolases"/>
    <property type="match status" value="2"/>
</dbReference>
<dbReference type="KEGG" id="mfc:BRM9_1158"/>
<dbReference type="GeneID" id="24792316"/>
<evidence type="ECO:0000256" key="1">
    <source>
        <dbReference type="ARBA" id="ARBA00022741"/>
    </source>
</evidence>
<accession>A0A089ZV81</accession>
<evidence type="ECO:0000256" key="5">
    <source>
        <dbReference type="PROSITE-ProRule" id="PRU00560"/>
    </source>
</evidence>
<dbReference type="Pfam" id="PF00580">
    <property type="entry name" value="UvrD-helicase"/>
    <property type="match status" value="1"/>
</dbReference>
<dbReference type="InterPro" id="IPR013986">
    <property type="entry name" value="DExx_box_DNA_helicase_dom_sf"/>
</dbReference>
<dbReference type="Gene3D" id="1.10.10.160">
    <property type="match status" value="1"/>
</dbReference>
<evidence type="ECO:0000313" key="7">
    <source>
        <dbReference type="EMBL" id="AIS31974.1"/>
    </source>
</evidence>
<dbReference type="GO" id="GO:0000725">
    <property type="term" value="P:recombinational repair"/>
    <property type="evidence" value="ECO:0007669"/>
    <property type="project" value="TreeGrafter"/>
</dbReference>
<dbReference type="InterPro" id="IPR014016">
    <property type="entry name" value="UvrD-like_ATP-bd"/>
</dbReference>